<gene>
    <name evidence="2" type="primary">traV</name>
    <name evidence="2" type="ORF">VAZ01S_023_00690</name>
</gene>
<evidence type="ECO:0000313" key="3">
    <source>
        <dbReference type="Proteomes" id="UP000016567"/>
    </source>
</evidence>
<organism evidence="2 3">
    <name type="scientific">Vibrio azureus NBRC 104587</name>
    <dbReference type="NCBI Taxonomy" id="1219077"/>
    <lineage>
        <taxon>Bacteria</taxon>
        <taxon>Pseudomonadati</taxon>
        <taxon>Pseudomonadota</taxon>
        <taxon>Gammaproteobacteria</taxon>
        <taxon>Vibrionales</taxon>
        <taxon>Vibrionaceae</taxon>
        <taxon>Vibrio</taxon>
    </lineage>
</organism>
<dbReference type="STRING" id="1219077.VAZ01S_023_00690"/>
<dbReference type="Proteomes" id="UP000016567">
    <property type="component" value="Unassembled WGS sequence"/>
</dbReference>
<evidence type="ECO:0000256" key="1">
    <source>
        <dbReference type="SAM" id="SignalP"/>
    </source>
</evidence>
<reference evidence="2 3" key="1">
    <citation type="submission" date="2013-09" db="EMBL/GenBank/DDBJ databases">
        <title>Whole genome shotgun sequence of Vibrio azureus NBRC 104587.</title>
        <authorList>
            <person name="Isaki S."/>
            <person name="Hosoyama A."/>
            <person name="Numata M."/>
            <person name="Hashimoto M."/>
            <person name="Hosoyama Y."/>
            <person name="Tsuchikane K."/>
            <person name="Noguchi M."/>
            <person name="Hirakata S."/>
            <person name="Ichikawa N."/>
            <person name="Ohji S."/>
            <person name="Yamazoe A."/>
            <person name="Fujita N."/>
        </authorList>
    </citation>
    <scope>NUCLEOTIDE SEQUENCE [LARGE SCALE GENOMIC DNA]</scope>
    <source>
        <strain evidence="2 3">NBRC 104587</strain>
    </source>
</reference>
<dbReference type="PROSITE" id="PS51257">
    <property type="entry name" value="PROKAR_LIPOPROTEIN"/>
    <property type="match status" value="1"/>
</dbReference>
<dbReference type="InterPro" id="IPR014118">
    <property type="entry name" value="T4SS_TraV"/>
</dbReference>
<evidence type="ECO:0000313" key="2">
    <source>
        <dbReference type="EMBL" id="GAD75302.1"/>
    </source>
</evidence>
<accession>U3APV6</accession>
<dbReference type="OrthoDB" id="5298305at2"/>
<dbReference type="EMBL" id="BATL01000023">
    <property type="protein sequence ID" value="GAD75302.1"/>
    <property type="molecule type" value="Genomic_DNA"/>
</dbReference>
<proteinExistence type="predicted"/>
<dbReference type="NCBIfam" id="TIGR02747">
    <property type="entry name" value="TraV"/>
    <property type="match status" value="1"/>
</dbReference>
<sequence length="200" mass="22195">MNLVKAIGVLLSAALLGGCAVGQSEFNCSSGDENALCGSSRTIYKATDGTLVTNDTLTYIEDGEPRQITLDELKDIENKENKKVASRISEISTYGAKFNYVPQSFSFDGDVLRKDVKVLRVWVAPFVDTNDDLHLSSMVYTDIEQRSWELGTVNPNLKTRIVPPVTKSLINPSKSEQRSVKEYRVPKAEKAKLQTIFDNN</sequence>
<dbReference type="RefSeq" id="WP_021709061.1">
    <property type="nucleotide sequence ID" value="NZ_BAOB01000002.1"/>
</dbReference>
<name>U3APV6_9VIBR</name>
<feature type="signal peptide" evidence="1">
    <location>
        <begin position="1"/>
        <end position="20"/>
    </location>
</feature>
<dbReference type="eggNOG" id="ENOG5032PSR">
    <property type="taxonomic scope" value="Bacteria"/>
</dbReference>
<dbReference type="AlphaFoldDB" id="U3APV6"/>
<keyword evidence="3" id="KW-1185">Reference proteome</keyword>
<comment type="caution">
    <text evidence="2">The sequence shown here is derived from an EMBL/GenBank/DDBJ whole genome shotgun (WGS) entry which is preliminary data.</text>
</comment>
<dbReference type="Pfam" id="PF09676">
    <property type="entry name" value="TraV"/>
    <property type="match status" value="1"/>
</dbReference>
<feature type="chain" id="PRO_5004639719" evidence="1">
    <location>
        <begin position="21"/>
        <end position="200"/>
    </location>
</feature>
<protein>
    <submittedName>
        <fullName evidence="2">Conjugal transfer protein TraV</fullName>
    </submittedName>
</protein>
<keyword evidence="1" id="KW-0732">Signal</keyword>